<evidence type="ECO:0000256" key="3">
    <source>
        <dbReference type="SAM" id="MobiDB-lite"/>
    </source>
</evidence>
<evidence type="ECO:0000256" key="4">
    <source>
        <dbReference type="SAM" id="SignalP"/>
    </source>
</evidence>
<dbReference type="EMBL" id="JAASQL010000001">
    <property type="protein sequence ID" value="NIJ43785.1"/>
    <property type="molecule type" value="Genomic_DNA"/>
</dbReference>
<dbReference type="SMART" id="SM00935">
    <property type="entry name" value="OmpH"/>
    <property type="match status" value="1"/>
</dbReference>
<dbReference type="Proteomes" id="UP000745859">
    <property type="component" value="Unassembled WGS sequence"/>
</dbReference>
<feature type="chain" id="PRO_5046914940" evidence="4">
    <location>
        <begin position="28"/>
        <end position="225"/>
    </location>
</feature>
<protein>
    <submittedName>
        <fullName evidence="5">Skp family chaperone for outer membrane proteins</fullName>
    </submittedName>
</protein>
<feature type="signal peptide" evidence="4">
    <location>
        <begin position="1"/>
        <end position="27"/>
    </location>
</feature>
<comment type="caution">
    <text evidence="5">The sequence shown here is derived from an EMBL/GenBank/DDBJ whole genome shotgun (WGS) entry which is preliminary data.</text>
</comment>
<evidence type="ECO:0000256" key="2">
    <source>
        <dbReference type="ARBA" id="ARBA00022729"/>
    </source>
</evidence>
<keyword evidence="2 4" id="KW-0732">Signal</keyword>
<accession>A0ABX0U4L8</accession>
<dbReference type="SUPFAM" id="SSF111384">
    <property type="entry name" value="OmpH-like"/>
    <property type="match status" value="1"/>
</dbReference>
<dbReference type="RefSeq" id="WP_167182633.1">
    <property type="nucleotide sequence ID" value="NZ_JAASQL010000001.1"/>
</dbReference>
<dbReference type="Pfam" id="PF03938">
    <property type="entry name" value="OmpH"/>
    <property type="match status" value="1"/>
</dbReference>
<evidence type="ECO:0000313" key="5">
    <source>
        <dbReference type="EMBL" id="NIJ43785.1"/>
    </source>
</evidence>
<dbReference type="PANTHER" id="PTHR35089">
    <property type="entry name" value="CHAPERONE PROTEIN SKP"/>
    <property type="match status" value="1"/>
</dbReference>
<name>A0ABX0U4L8_9FLAO</name>
<sequence length="225" mass="26910">MIISNYTSKLFKKIILFSLFCVLSTNAQQLQRIGFVDIEYVLDKIPSYADAQKKLNTETSTWKQNLDKMYLKLDTMKKEFLNEKPLLTEDLIKERETEITTYENEITKAENTYFGVEGKLFELRKQLVTPYQDLVYNAVQTIAKLRKYDMIFEKSSSIVMLYTNNNYDISELVLRYIQKSQKEIEQEEAAIKREEAKLAREKRIQEQRKKREEALKKREEERKKR</sequence>
<evidence type="ECO:0000313" key="6">
    <source>
        <dbReference type="Proteomes" id="UP000745859"/>
    </source>
</evidence>
<keyword evidence="6" id="KW-1185">Reference proteome</keyword>
<dbReference type="InterPro" id="IPR005632">
    <property type="entry name" value="Chaperone_Skp"/>
</dbReference>
<evidence type="ECO:0000256" key="1">
    <source>
        <dbReference type="ARBA" id="ARBA00009091"/>
    </source>
</evidence>
<organism evidence="5 6">
    <name type="scientific">Wenyingzhuangia heitensis</name>
    <dbReference type="NCBI Taxonomy" id="1487859"/>
    <lineage>
        <taxon>Bacteria</taxon>
        <taxon>Pseudomonadati</taxon>
        <taxon>Bacteroidota</taxon>
        <taxon>Flavobacteriia</taxon>
        <taxon>Flavobacteriales</taxon>
        <taxon>Flavobacteriaceae</taxon>
        <taxon>Wenyingzhuangia</taxon>
    </lineage>
</organism>
<proteinExistence type="inferred from homology"/>
<dbReference type="Gene3D" id="3.30.910.20">
    <property type="entry name" value="Skp domain"/>
    <property type="match status" value="1"/>
</dbReference>
<reference evidence="5 6" key="1">
    <citation type="submission" date="2020-03" db="EMBL/GenBank/DDBJ databases">
        <title>Genomic Encyclopedia of Type Strains, Phase IV (KMG-IV): sequencing the most valuable type-strain genomes for metagenomic binning, comparative biology and taxonomic classification.</title>
        <authorList>
            <person name="Goeker M."/>
        </authorList>
    </citation>
    <scope>NUCLEOTIDE SEQUENCE [LARGE SCALE GENOMIC DNA]</scope>
    <source>
        <strain evidence="5 6">DSM 101599</strain>
    </source>
</reference>
<dbReference type="InterPro" id="IPR024930">
    <property type="entry name" value="Skp_dom_sf"/>
</dbReference>
<feature type="region of interest" description="Disordered" evidence="3">
    <location>
        <begin position="202"/>
        <end position="225"/>
    </location>
</feature>
<dbReference type="PANTHER" id="PTHR35089:SF1">
    <property type="entry name" value="CHAPERONE PROTEIN SKP"/>
    <property type="match status" value="1"/>
</dbReference>
<gene>
    <name evidence="5" type="ORF">FHR24_000224</name>
</gene>
<comment type="similarity">
    <text evidence="1">Belongs to the Skp family.</text>
</comment>